<keyword evidence="1" id="KW-0472">Membrane</keyword>
<dbReference type="Pfam" id="PF13795">
    <property type="entry name" value="HupE_UreJ_2"/>
    <property type="match status" value="1"/>
</dbReference>
<feature type="transmembrane region" description="Helical" evidence="1">
    <location>
        <begin position="170"/>
        <end position="189"/>
    </location>
</feature>
<dbReference type="RefSeq" id="WP_133642676.1">
    <property type="nucleotide sequence ID" value="NZ_SNYI01000001.1"/>
</dbReference>
<dbReference type="EMBL" id="SNYI01000001">
    <property type="protein sequence ID" value="TDQ32631.1"/>
    <property type="molecule type" value="Genomic_DNA"/>
</dbReference>
<protein>
    <submittedName>
        <fullName evidence="2">HupE/UreJ protein</fullName>
    </submittedName>
</protein>
<dbReference type="InterPro" id="IPR032809">
    <property type="entry name" value="Put_HupE_UreJ"/>
</dbReference>
<keyword evidence="1" id="KW-0812">Transmembrane</keyword>
<evidence type="ECO:0000313" key="3">
    <source>
        <dbReference type="Proteomes" id="UP000295468"/>
    </source>
</evidence>
<dbReference type="AlphaFoldDB" id="A0A4V3D417"/>
<name>A0A4V3D417_9FLAO</name>
<evidence type="ECO:0000313" key="2">
    <source>
        <dbReference type="EMBL" id="TDQ32631.1"/>
    </source>
</evidence>
<gene>
    <name evidence="2" type="ORF">CLV82_0464</name>
</gene>
<sequence>MGEFGFYVELGYKHVMDPGAYDHILYLAALALPFTFRGWKKVLFLATVFTIFHCTSLALSVYELFRVPAECIEFLIPITIVITAVLSLMFTRRDADKTDLYMHCLSAAFFGLIHGFGFSNYFNMLMAGEESKAGPLLGFATGIELSQLVILLVMLGLTYLFRTLLKVRSYWYITVGAIIIGLATIPMLIDTFPNWVACFN</sequence>
<accession>A0A4V3D417</accession>
<comment type="caution">
    <text evidence="2">The sequence shown here is derived from an EMBL/GenBank/DDBJ whole genome shotgun (WGS) entry which is preliminary data.</text>
</comment>
<feature type="transmembrane region" description="Helical" evidence="1">
    <location>
        <begin position="20"/>
        <end position="36"/>
    </location>
</feature>
<feature type="transmembrane region" description="Helical" evidence="1">
    <location>
        <begin position="74"/>
        <end position="91"/>
    </location>
</feature>
<feature type="transmembrane region" description="Helical" evidence="1">
    <location>
        <begin position="100"/>
        <end position="119"/>
    </location>
</feature>
<feature type="transmembrane region" description="Helical" evidence="1">
    <location>
        <begin position="43"/>
        <end position="62"/>
    </location>
</feature>
<organism evidence="2 3">
    <name type="scientific">Zeaxanthinibacter enoshimensis</name>
    <dbReference type="NCBI Taxonomy" id="392009"/>
    <lineage>
        <taxon>Bacteria</taxon>
        <taxon>Pseudomonadati</taxon>
        <taxon>Bacteroidota</taxon>
        <taxon>Flavobacteriia</taxon>
        <taxon>Flavobacteriales</taxon>
        <taxon>Flavobacteriaceae</taxon>
        <taxon>Zeaxanthinibacter</taxon>
    </lineage>
</organism>
<keyword evidence="1" id="KW-1133">Transmembrane helix</keyword>
<reference evidence="2 3" key="1">
    <citation type="submission" date="2019-03" db="EMBL/GenBank/DDBJ databases">
        <title>Genomic Encyclopedia of Archaeal and Bacterial Type Strains, Phase II (KMG-II): from individual species to whole genera.</title>
        <authorList>
            <person name="Goeker M."/>
        </authorList>
    </citation>
    <scope>NUCLEOTIDE SEQUENCE [LARGE SCALE GENOMIC DNA]</scope>
    <source>
        <strain evidence="2 3">DSM 18435</strain>
    </source>
</reference>
<evidence type="ECO:0000256" key="1">
    <source>
        <dbReference type="SAM" id="Phobius"/>
    </source>
</evidence>
<dbReference type="Proteomes" id="UP000295468">
    <property type="component" value="Unassembled WGS sequence"/>
</dbReference>
<proteinExistence type="predicted"/>
<feature type="transmembrane region" description="Helical" evidence="1">
    <location>
        <begin position="139"/>
        <end position="161"/>
    </location>
</feature>
<keyword evidence="3" id="KW-1185">Reference proteome</keyword>
<dbReference type="OrthoDB" id="9808870at2"/>